<evidence type="ECO:0000313" key="1">
    <source>
        <dbReference type="EMBL" id="DAF94583.1"/>
    </source>
</evidence>
<accession>A0A8S5UJD1</accession>
<proteinExistence type="predicted"/>
<sequence length="106" mass="12129">MNKIQAIEQLKDLRENQKNFIDDMEDPNNDEFVKDVEALDLAIKALEGTALEVPVQEQSKINFSPSTGKKLHEVCPNCWVKNKPYKCGFDKCPGYKLLLIESTEEK</sequence>
<reference evidence="1" key="1">
    <citation type="journal article" date="2021" name="Proc. Natl. Acad. Sci. U.S.A.">
        <title>A Catalog of Tens of Thousands of Viruses from Human Metagenomes Reveals Hidden Associations with Chronic Diseases.</title>
        <authorList>
            <person name="Tisza M.J."/>
            <person name="Buck C.B."/>
        </authorList>
    </citation>
    <scope>NUCLEOTIDE SEQUENCE</scope>
    <source>
        <strain evidence="1">Ct3gT1</strain>
    </source>
</reference>
<protein>
    <submittedName>
        <fullName evidence="1">Uncharacterized protein</fullName>
    </submittedName>
</protein>
<organism evidence="1">
    <name type="scientific">Siphoviridae sp. ct3gT1</name>
    <dbReference type="NCBI Taxonomy" id="2825323"/>
    <lineage>
        <taxon>Viruses</taxon>
        <taxon>Duplodnaviria</taxon>
        <taxon>Heunggongvirae</taxon>
        <taxon>Uroviricota</taxon>
        <taxon>Caudoviricetes</taxon>
    </lineage>
</organism>
<name>A0A8S5UJD1_9CAUD</name>
<dbReference type="EMBL" id="BK016094">
    <property type="protein sequence ID" value="DAF94583.1"/>
    <property type="molecule type" value="Genomic_DNA"/>
</dbReference>